<dbReference type="SMART" id="SM00314">
    <property type="entry name" value="RA"/>
    <property type="match status" value="1"/>
</dbReference>
<keyword evidence="9" id="KW-0862">Zinc</keyword>
<sequence>MDLMYPRRPVASPPDTLQGRRLSLETFMVRVHMGPLSQETEFTSVEAEKTTQALEVVRIAVAKLALGKAEHFELAEVFVSGGQLCKERRLLPNETPVRIQLLWPRPMAAADILPSTLDPPSQVTEYRFYLRKKGDRTSSRTGSWVEYAEPNPVDTFLSSFLKQRSGKDYPDLCNLPDLNEVTLMENLKLRFSNGNIYTYVGSILIAVNPFKFFPIYNPKYVNMYQNRRLGDLPPHIFAIADAAYHTMLHEKSDQCIVISGESGSGKTESTNLLLHHLTALSQKGLHGSGVEQTILGAGPVLEAFGNAKTVHNNNSSRFGKFIEVNYKENGMVHGAVVEQYLLEKSRIVSQAHNERNYHVFYYLLAGATEHEKESLCLSDPDDFHYLRQSQCHTLEGVDEAHEFARLKQSMEIVGFSTETQRRVFSVLSAVLHLGNIEFKKKSEIHHDEAVYIKNIESVQVISGLLKVKEETLVEALTMKKTTAGEETVIIPYRMEDALATRDAMAKCLYGALFDWIVLQVNHSLLAKKDHKEHQVYLYGALFDWIVLQVNHSLLAKKDHKEHQGNSIGVLDIFGFEDFTKNSFEQFCINYANEHLQYYFNQHIFKFEQEEYQREGIQWKNIEFIDNTGCLDLFAKKPHGLFHLLDEECNFPGATNETLLTKFHTAHKGNPYYEAPQLRESSFTIQHYAGKVKYQTQDFREKNCDLMRPDIVSVLKNSSLGFVRELVGGDPVAVLNWAILRAFFRSFFAFISAGKRYRKAGGTKLGVLRRQKSAGQFVKLARSGSDSALRDVFHVALAFSAIRRINLPRSSLIASQTLDPAVGQLHERLGGLDLPSMEEKIEEVVEEDQQRARHSYIYTNNSKAMRKAARVLMKNKSFKPKVKTTKGFRDLKSMKTVAGRSMLSSRGGSKKQPPSVSAQFQISLSQLMATLSQANPFFIRCIKSNSNKAPCEFDDDIILRQLRYTGMLATVMIRQSGYNYRLTFEEFIQHYKLLLPRGLCSSKTDVICFLETLDINHENYQIGKTKVFLREAEKILLDDALHQALMQRIVRIQRWMRTILKRKAFLRLREATLRIQAQFRCYIAQRQLQAQLFAVRDIQKWYRMARERRKYLHLKQRTIHLQAKCRGYLVRKTLQGLREEKRRQAERALQRHHLGQHHEHDQHSSTSDEGILSAKGSSNEELDKEFDQADQGQESEGSSGYPEDSEPESTGEVHSVPSTPTSPTAIPFDPGALGRKAISPGSRIRRVKPAYQEQTKDNQASPTTSGWPLSKSSSADSIAGLTRLPAITISREKRASAPLAKQESITDQLDVDEEEETFTSVESQHTPLSPTALSDIEKVLEKKLEEGDTLSSEHKSPLKKAKHKIFNIMGAVRESTDSVMSYSRRTQFKIVRHYKTQVQSFSHYNLCKKSHKKEDDSDLSEPEDTSGSRRSAHPSVLGVHVLPTNRPSGQLSAPSPKSSPKLGVKTKKAWSSNESSELPEHSEEGKIKKKRNSKRRKREKEKENKEKGGSGKWNVSGTSAWQYPPDLTVNSVEELQRMSKFMFNKIAELNKDCGRRDTVLDKVFKDSLSEFHRNLISILSVKMQEDKTSVKYKELMSNFRQILINGAKQEGQDENMFPATIFINAFRGFLDEFQKERPKMKVEEKWEVKPWRKKRKEKDPVFIAELNKDCGRRDTVLDKVFKDSLSEFHRNLISILSVKMQEDKTSVKYKELMSNFRQILINGAKQEGQDENMFPATIFINAFRGFLDEFQKERPKMKVEEKWEVKPWRKKRKEKDPVFEYLGHKFTTVQFNIPTFCEVCGRMMWMMEKGTYCQICKFTCHKKCGVKYRTPCKGQHGDRSIEEEVSGIFGVQLCHLLQRGVKVPPVIERLITAIEMKGLYTEGVYRKSGAAVKTKQLVKAINADPDGIDFDNYQIHVLTYGLKQFLRELPEPLLTFELYDDFLQATDSHDDKDCTQALYAVIERLPKHNFDLFERLIFHLARVAFHEESNKMSVNSLAIIFAPCVLKTNKQMPAQESLSHVPKQTQ</sequence>
<dbReference type="Gene3D" id="1.20.120.720">
    <property type="entry name" value="Myosin VI head, motor domain, U50 subdomain"/>
    <property type="match status" value="2"/>
</dbReference>
<keyword evidence="6" id="KW-0677">Repeat</keyword>
<dbReference type="Pfam" id="PF00130">
    <property type="entry name" value="C1_1"/>
    <property type="match status" value="1"/>
</dbReference>
<comment type="similarity">
    <text evidence="2 15">Belongs to the TRAFAC class myosin-kinesin ATPase superfamily. Myosin family.</text>
</comment>
<feature type="compositionally biased region" description="Basic and acidic residues" evidence="16">
    <location>
        <begin position="1139"/>
        <end position="1148"/>
    </location>
</feature>
<keyword evidence="12 15" id="KW-0518">Myosin</keyword>
<dbReference type="PROSITE" id="PS50200">
    <property type="entry name" value="RA"/>
    <property type="match status" value="1"/>
</dbReference>
<evidence type="ECO:0000256" key="12">
    <source>
        <dbReference type="ARBA" id="ARBA00023123"/>
    </source>
</evidence>
<dbReference type="SMART" id="SM00015">
    <property type="entry name" value="IQ"/>
    <property type="match status" value="3"/>
</dbReference>
<dbReference type="SUPFAM" id="SSF52540">
    <property type="entry name" value="P-loop containing nucleoside triphosphate hydrolases"/>
    <property type="match status" value="1"/>
</dbReference>
<dbReference type="STRING" id="7574.A0A1S3K725"/>
<dbReference type="InterPro" id="IPR000159">
    <property type="entry name" value="RA_dom"/>
</dbReference>
<dbReference type="GO" id="GO:0005737">
    <property type="term" value="C:cytoplasm"/>
    <property type="evidence" value="ECO:0007669"/>
    <property type="project" value="UniProtKB-SubCell"/>
</dbReference>
<dbReference type="GO" id="GO:0051015">
    <property type="term" value="F:actin filament binding"/>
    <property type="evidence" value="ECO:0007669"/>
    <property type="project" value="TreeGrafter"/>
</dbReference>
<dbReference type="SUPFAM" id="SSF48350">
    <property type="entry name" value="GTPase activation domain, GAP"/>
    <property type="match status" value="1"/>
</dbReference>
<evidence type="ECO:0000259" key="18">
    <source>
        <dbReference type="PROSITE" id="PS50200"/>
    </source>
</evidence>
<dbReference type="PRINTS" id="PR00193">
    <property type="entry name" value="MYOSINHEAVY"/>
</dbReference>
<evidence type="ECO:0000256" key="10">
    <source>
        <dbReference type="ARBA" id="ARBA00022840"/>
    </source>
</evidence>
<feature type="compositionally biased region" description="Basic residues" evidence="16">
    <location>
        <begin position="1486"/>
        <end position="1498"/>
    </location>
</feature>
<keyword evidence="4" id="KW-0963">Cytoplasm</keyword>
<feature type="domain" description="Rho-GAP" evidence="19">
    <location>
        <begin position="1850"/>
        <end position="2025"/>
    </location>
</feature>
<dbReference type="KEGG" id="lak:106179095"/>
<evidence type="ECO:0000259" key="17">
    <source>
        <dbReference type="PROSITE" id="PS50081"/>
    </source>
</evidence>
<evidence type="ECO:0000256" key="7">
    <source>
        <dbReference type="ARBA" id="ARBA00022741"/>
    </source>
</evidence>
<feature type="compositionally biased region" description="Basic and acidic residues" evidence="16">
    <location>
        <begin position="1499"/>
        <end position="1508"/>
    </location>
</feature>
<evidence type="ECO:0000256" key="3">
    <source>
        <dbReference type="ARBA" id="ARBA00022468"/>
    </source>
</evidence>
<dbReference type="Proteomes" id="UP000085678">
    <property type="component" value="Unplaced"/>
</dbReference>
<reference evidence="22" key="1">
    <citation type="journal article" date="2015" name="Nat. Commun.">
        <title>The Lingula genome provides insights into brachiopod evolution and the origin of phosphate biomineralization.</title>
        <authorList>
            <person name="Luo Y.J."/>
            <person name="Takeuchi T."/>
            <person name="Koyanagi R."/>
            <person name="Yamada L."/>
            <person name="Kanda M."/>
            <person name="Khalturina M."/>
            <person name="Fujie M."/>
            <person name="Yamasaki S.I."/>
            <person name="Endo K."/>
            <person name="Satoh N."/>
        </authorList>
    </citation>
    <scope>NUCLEOTIDE SEQUENCE</scope>
</reference>
<reference evidence="22" key="2">
    <citation type="submission" date="2025-08" db="UniProtKB">
        <authorList>
            <consortium name="RefSeq"/>
        </authorList>
    </citation>
    <scope>IDENTIFICATION</scope>
</reference>
<dbReference type="Gene3D" id="1.10.555.10">
    <property type="entry name" value="Rho GTPase activation protein"/>
    <property type="match status" value="1"/>
</dbReference>
<evidence type="ECO:0000256" key="16">
    <source>
        <dbReference type="SAM" id="MobiDB-lite"/>
    </source>
</evidence>
<dbReference type="Gene3D" id="1.20.58.530">
    <property type="match status" value="1"/>
</dbReference>
<feature type="region of interest" description="Disordered" evidence="16">
    <location>
        <begin position="1310"/>
        <end position="1332"/>
    </location>
</feature>
<dbReference type="InParanoid" id="A0A1S3K725"/>
<feature type="domain" description="Ras-associating" evidence="18">
    <location>
        <begin position="25"/>
        <end position="135"/>
    </location>
</feature>
<feature type="domain" description="Myosin motor" evidence="20">
    <location>
        <begin position="167"/>
        <end position="1041"/>
    </location>
</feature>
<dbReference type="OrthoDB" id="312459at2759"/>
<dbReference type="CDD" id="cd20818">
    <property type="entry name" value="C1_Myosin-IX"/>
    <property type="match status" value="1"/>
</dbReference>
<feature type="compositionally biased region" description="Polar residues" evidence="16">
    <location>
        <begin position="1317"/>
        <end position="1331"/>
    </location>
</feature>
<dbReference type="SMART" id="SM00242">
    <property type="entry name" value="MYSc"/>
    <property type="match status" value="1"/>
</dbReference>
<feature type="region of interest" description="Disordered" evidence="16">
    <location>
        <begin position="1408"/>
        <end position="1516"/>
    </location>
</feature>
<dbReference type="FunFam" id="1.20.58.530:FF:000005">
    <property type="entry name" value="unconventional myosin-IXa isoform X1"/>
    <property type="match status" value="1"/>
</dbReference>
<dbReference type="Gene3D" id="3.40.850.10">
    <property type="entry name" value="Kinesin motor domain"/>
    <property type="match status" value="2"/>
</dbReference>
<dbReference type="GO" id="GO:0000146">
    <property type="term" value="F:microfilament motor activity"/>
    <property type="evidence" value="ECO:0007669"/>
    <property type="project" value="InterPro"/>
</dbReference>
<dbReference type="InterPro" id="IPR008936">
    <property type="entry name" value="Rho_GTPase_activation_prot"/>
</dbReference>
<dbReference type="RefSeq" id="XP_013418061.1">
    <property type="nucleotide sequence ID" value="XM_013562607.1"/>
</dbReference>
<dbReference type="FunFam" id="1.10.10.820:FF:000001">
    <property type="entry name" value="Myosin heavy chain"/>
    <property type="match status" value="1"/>
</dbReference>
<dbReference type="CDD" id="cd01385">
    <property type="entry name" value="MYSc_Myo9"/>
    <property type="match status" value="1"/>
</dbReference>
<evidence type="ECO:0000256" key="4">
    <source>
        <dbReference type="ARBA" id="ARBA00022490"/>
    </source>
</evidence>
<dbReference type="PROSITE" id="PS50096">
    <property type="entry name" value="IQ"/>
    <property type="match status" value="2"/>
</dbReference>
<evidence type="ECO:0000256" key="6">
    <source>
        <dbReference type="ARBA" id="ARBA00022737"/>
    </source>
</evidence>
<dbReference type="Pfam" id="PF00788">
    <property type="entry name" value="RA"/>
    <property type="match status" value="1"/>
</dbReference>
<dbReference type="InterPro" id="IPR000048">
    <property type="entry name" value="IQ_motif_EF-hand-BS"/>
</dbReference>
<dbReference type="InterPro" id="IPR027417">
    <property type="entry name" value="P-loop_NTPase"/>
</dbReference>
<dbReference type="InterPro" id="IPR000198">
    <property type="entry name" value="RhoGAP_dom"/>
</dbReference>
<dbReference type="SUPFAM" id="SSF54236">
    <property type="entry name" value="Ubiquitin-like"/>
    <property type="match status" value="1"/>
</dbReference>
<evidence type="ECO:0000256" key="5">
    <source>
        <dbReference type="ARBA" id="ARBA00022723"/>
    </source>
</evidence>
<evidence type="ECO:0000313" key="22">
    <source>
        <dbReference type="RefSeq" id="XP_013418061.1"/>
    </source>
</evidence>
<keyword evidence="3" id="KW-0343">GTPase activation</keyword>
<keyword evidence="5" id="KW-0479">Metal-binding</keyword>
<dbReference type="PROSITE" id="PS50081">
    <property type="entry name" value="ZF_DAG_PE_2"/>
    <property type="match status" value="1"/>
</dbReference>
<dbReference type="InterPro" id="IPR046987">
    <property type="entry name" value="Myo9"/>
</dbReference>
<evidence type="ECO:0000256" key="8">
    <source>
        <dbReference type="ARBA" id="ARBA00022771"/>
    </source>
</evidence>
<evidence type="ECO:0000256" key="2">
    <source>
        <dbReference type="ARBA" id="ARBA00008314"/>
    </source>
</evidence>
<dbReference type="InterPro" id="IPR036961">
    <property type="entry name" value="Kinesin_motor_dom_sf"/>
</dbReference>
<evidence type="ECO:0000256" key="15">
    <source>
        <dbReference type="PROSITE-ProRule" id="PRU00782"/>
    </source>
</evidence>
<dbReference type="InterPro" id="IPR036023">
    <property type="entry name" value="MYSc_Myo9"/>
</dbReference>
<evidence type="ECO:0000256" key="14">
    <source>
        <dbReference type="ARBA" id="ARBA00023203"/>
    </source>
</evidence>
<dbReference type="GO" id="GO:0005096">
    <property type="term" value="F:GTPase activator activity"/>
    <property type="evidence" value="ECO:0007669"/>
    <property type="project" value="UniProtKB-KW"/>
</dbReference>
<comment type="subcellular location">
    <subcellularLocation>
        <location evidence="1">Cytoplasm</location>
    </subcellularLocation>
</comment>
<dbReference type="SUPFAM" id="SSF57889">
    <property type="entry name" value="Cysteine-rich domain"/>
    <property type="match status" value="1"/>
</dbReference>
<dbReference type="Pfam" id="PF00063">
    <property type="entry name" value="Myosin_head"/>
    <property type="match status" value="3"/>
</dbReference>
<dbReference type="Gene3D" id="3.10.20.90">
    <property type="entry name" value="Phosphatidylinositol 3-kinase Catalytic Subunit, Chain A, domain 1"/>
    <property type="match status" value="1"/>
</dbReference>
<name>A0A1S3K725_LINAN</name>
<accession>A0A1S3K725</accession>
<feature type="region of interest" description="Actin-binding" evidence="15">
    <location>
        <begin position="923"/>
        <end position="945"/>
    </location>
</feature>
<evidence type="ECO:0000256" key="9">
    <source>
        <dbReference type="ARBA" id="ARBA00022833"/>
    </source>
</evidence>
<dbReference type="PROSITE" id="PS51456">
    <property type="entry name" value="MYOSIN_MOTOR"/>
    <property type="match status" value="1"/>
</dbReference>
<dbReference type="GeneID" id="106179095"/>
<dbReference type="InterPro" id="IPR001609">
    <property type="entry name" value="Myosin_head_motor_dom-like"/>
</dbReference>
<dbReference type="Gene3D" id="1.20.5.4820">
    <property type="match status" value="1"/>
</dbReference>
<keyword evidence="21" id="KW-1185">Reference proteome</keyword>
<dbReference type="PANTHER" id="PTHR46184">
    <property type="entry name" value="UNCONVENTIONAL MYOSIN-IXB-LIKE PROTEIN"/>
    <property type="match status" value="1"/>
</dbReference>
<dbReference type="GO" id="GO:0035556">
    <property type="term" value="P:intracellular signal transduction"/>
    <property type="evidence" value="ECO:0007669"/>
    <property type="project" value="InterPro"/>
</dbReference>
<evidence type="ECO:0000313" key="21">
    <source>
        <dbReference type="Proteomes" id="UP000085678"/>
    </source>
</evidence>
<dbReference type="GO" id="GO:0005884">
    <property type="term" value="C:actin filament"/>
    <property type="evidence" value="ECO:0007669"/>
    <property type="project" value="TreeGrafter"/>
</dbReference>
<evidence type="ECO:0000256" key="1">
    <source>
        <dbReference type="ARBA" id="ARBA00004496"/>
    </source>
</evidence>
<keyword evidence="14 15" id="KW-0009">Actin-binding</keyword>
<proteinExistence type="inferred from homology"/>
<protein>
    <submittedName>
        <fullName evidence="22">LOW QUALITY PROTEIN: unconventional myosin-IXa-like</fullName>
    </submittedName>
</protein>
<dbReference type="CDD" id="cd01779">
    <property type="entry name" value="RA_Myosin-IX"/>
    <property type="match status" value="1"/>
</dbReference>
<dbReference type="InterPro" id="IPR046349">
    <property type="entry name" value="C1-like_sf"/>
</dbReference>
<dbReference type="SMART" id="SM00324">
    <property type="entry name" value="RhoGAP"/>
    <property type="match status" value="1"/>
</dbReference>
<keyword evidence="11" id="KW-0175">Coiled coil</keyword>
<dbReference type="GO" id="GO:0008270">
    <property type="term" value="F:zinc ion binding"/>
    <property type="evidence" value="ECO:0007669"/>
    <property type="project" value="UniProtKB-KW"/>
</dbReference>
<keyword evidence="8" id="KW-0863">Zinc-finger</keyword>
<keyword evidence="13 15" id="KW-0505">Motor protein</keyword>
<evidence type="ECO:0000256" key="13">
    <source>
        <dbReference type="ARBA" id="ARBA00023175"/>
    </source>
</evidence>
<dbReference type="Gene3D" id="3.30.60.20">
    <property type="match status" value="1"/>
</dbReference>
<feature type="region of interest" description="Disordered" evidence="16">
    <location>
        <begin position="1139"/>
        <end position="1273"/>
    </location>
</feature>
<dbReference type="Pfam" id="PF00620">
    <property type="entry name" value="RhoGAP"/>
    <property type="match status" value="1"/>
</dbReference>
<keyword evidence="10 15" id="KW-0067">ATP-binding</keyword>
<dbReference type="PANTHER" id="PTHR46184:SF5">
    <property type="entry name" value="UNCONVENTIONAL MYOSIN-IXA-LIKE"/>
    <property type="match status" value="1"/>
</dbReference>
<dbReference type="GO" id="GO:0016459">
    <property type="term" value="C:myosin complex"/>
    <property type="evidence" value="ECO:0007669"/>
    <property type="project" value="UniProtKB-KW"/>
</dbReference>
<feature type="compositionally biased region" description="Polar residues" evidence="16">
    <location>
        <begin position="1256"/>
        <end position="1273"/>
    </location>
</feature>
<evidence type="ECO:0000259" key="19">
    <source>
        <dbReference type="PROSITE" id="PS50238"/>
    </source>
</evidence>
<feature type="binding site" evidence="15">
    <location>
        <begin position="260"/>
        <end position="267"/>
    </location>
    <ligand>
        <name>ATP</name>
        <dbReference type="ChEBI" id="CHEBI:30616"/>
    </ligand>
</feature>
<dbReference type="Gene3D" id="1.20.5.190">
    <property type="match status" value="1"/>
</dbReference>
<dbReference type="InterPro" id="IPR029071">
    <property type="entry name" value="Ubiquitin-like_domsf"/>
</dbReference>
<feature type="domain" description="Phorbol-ester/DAG-type" evidence="17">
    <location>
        <begin position="1782"/>
        <end position="1831"/>
    </location>
</feature>
<organism evidence="21 22">
    <name type="scientific">Lingula anatina</name>
    <name type="common">Brachiopod</name>
    <name type="synonym">Lingula unguis</name>
    <dbReference type="NCBI Taxonomy" id="7574"/>
    <lineage>
        <taxon>Eukaryota</taxon>
        <taxon>Metazoa</taxon>
        <taxon>Spiralia</taxon>
        <taxon>Lophotrochozoa</taxon>
        <taxon>Brachiopoda</taxon>
        <taxon>Linguliformea</taxon>
        <taxon>Lingulata</taxon>
        <taxon>Lingulida</taxon>
        <taxon>Linguloidea</taxon>
        <taxon>Lingulidae</taxon>
        <taxon>Lingula</taxon>
    </lineage>
</organism>
<evidence type="ECO:0000256" key="11">
    <source>
        <dbReference type="ARBA" id="ARBA00023054"/>
    </source>
</evidence>
<dbReference type="PROSITE" id="PS00479">
    <property type="entry name" value="ZF_DAG_PE_1"/>
    <property type="match status" value="1"/>
</dbReference>
<dbReference type="FunFam" id="3.40.850.10:FF:000008">
    <property type="entry name" value="Putative unconventional myosin-IXa"/>
    <property type="match status" value="1"/>
</dbReference>
<dbReference type="PROSITE" id="PS50238">
    <property type="entry name" value="RHOGAP"/>
    <property type="match status" value="1"/>
</dbReference>
<dbReference type="GO" id="GO:0005524">
    <property type="term" value="F:ATP binding"/>
    <property type="evidence" value="ECO:0007669"/>
    <property type="project" value="UniProtKB-UniRule"/>
</dbReference>
<gene>
    <name evidence="22" type="primary">LOC106179095</name>
</gene>
<dbReference type="InterPro" id="IPR002219">
    <property type="entry name" value="PKC_DAG/PE"/>
</dbReference>
<evidence type="ECO:0000259" key="20">
    <source>
        <dbReference type="PROSITE" id="PS51456"/>
    </source>
</evidence>
<dbReference type="SMART" id="SM00109">
    <property type="entry name" value="C1"/>
    <property type="match status" value="1"/>
</dbReference>
<keyword evidence="7 15" id="KW-0547">Nucleotide-binding</keyword>